<feature type="compositionally biased region" description="Polar residues" evidence="3">
    <location>
        <begin position="464"/>
        <end position="485"/>
    </location>
</feature>
<sequence>MSSKSKDKEDTQPTQDALDEGAPGPPISVPDSGDTGEGGKLKMIVQLVKKCLGVKDIASMRLSLPASLLEPIPNLEFSHYLDRPDVFASINDYDDPFERMLAVIRFAFTKDLKYIVCVFRALITPKGLLDTRAIHGGAPYVRWASLTASVYAVPGGNVRGKVCKPYNSVLGEHFRAHWDVLPLLHPQDDPEEPPVPQIHVTKPTNAAGAPEFTMPGANLKADDASIRSGRSSKSYMSSLLTGNDKSPSTAATSPQQGGVDDLAQRVSVLNLSQGDGSGDKIRVAYLTEQVSHHPPISAYFGSCPDRHIEILGIDQISARVSGTVLKVAPGSYNKGIFVRITGGKGSGELYRIMHPTASVNGLLRGSFYVTVSESMIITCTGSRGKHFRAVLEYKEESWLGRPHFLVEGVIHTVSEGDTQHEEWTKVKHVPPSRVVAVLDGTWRGEVRWKRVGTGSYPSHAAGNSVANSPNPSHTVLPSASNHQGASSKADLPSSSSGDWNTLIDLSTLWAIPKQVRPLEKQGEKESRKLWESVTSRLLKKEFGDATKEKVAIEQKQRDEAAERKRKGVEFVPAFFEKDIDSGMPTLTEEGKKAIEGELKEENQITHGEVALH</sequence>
<name>A0A0W0G6Y2_MONRR</name>
<accession>A0A0W0G6Y2</accession>
<dbReference type="GO" id="GO:0016020">
    <property type="term" value="C:membrane"/>
    <property type="evidence" value="ECO:0007669"/>
    <property type="project" value="TreeGrafter"/>
</dbReference>
<dbReference type="PANTHER" id="PTHR10972">
    <property type="entry name" value="OXYSTEROL-BINDING PROTEIN-RELATED"/>
    <property type="match status" value="1"/>
</dbReference>
<dbReference type="SUPFAM" id="SSF144000">
    <property type="entry name" value="Oxysterol-binding protein-like"/>
    <property type="match status" value="2"/>
</dbReference>
<evidence type="ECO:0000313" key="4">
    <source>
        <dbReference type="EMBL" id="KTB44304.1"/>
    </source>
</evidence>
<dbReference type="Pfam" id="PF01237">
    <property type="entry name" value="Oxysterol_BP"/>
    <property type="match status" value="1"/>
</dbReference>
<dbReference type="eggNOG" id="KOG2210">
    <property type="taxonomic scope" value="Eukaryota"/>
</dbReference>
<dbReference type="InterPro" id="IPR037239">
    <property type="entry name" value="OSBP_sf"/>
</dbReference>
<feature type="region of interest" description="Disordered" evidence="3">
    <location>
        <begin position="185"/>
        <end position="259"/>
    </location>
</feature>
<feature type="region of interest" description="Disordered" evidence="3">
    <location>
        <begin position="1"/>
        <end position="37"/>
    </location>
</feature>
<dbReference type="Gene3D" id="2.40.160.120">
    <property type="match status" value="1"/>
</dbReference>
<proteinExistence type="inferred from homology"/>
<dbReference type="GO" id="GO:0032934">
    <property type="term" value="F:sterol binding"/>
    <property type="evidence" value="ECO:0007669"/>
    <property type="project" value="TreeGrafter"/>
</dbReference>
<organism evidence="4 5">
    <name type="scientific">Moniliophthora roreri</name>
    <name type="common">Frosty pod rot fungus</name>
    <name type="synonym">Monilia roreri</name>
    <dbReference type="NCBI Taxonomy" id="221103"/>
    <lineage>
        <taxon>Eukaryota</taxon>
        <taxon>Fungi</taxon>
        <taxon>Dikarya</taxon>
        <taxon>Basidiomycota</taxon>
        <taxon>Agaricomycotina</taxon>
        <taxon>Agaricomycetes</taxon>
        <taxon>Agaricomycetidae</taxon>
        <taxon>Agaricales</taxon>
        <taxon>Marasmiineae</taxon>
        <taxon>Marasmiaceae</taxon>
        <taxon>Moniliophthora</taxon>
    </lineage>
</organism>
<reference evidence="4 5" key="1">
    <citation type="submission" date="2015-12" db="EMBL/GenBank/DDBJ databases">
        <title>Draft genome sequence of Moniliophthora roreri, the causal agent of frosty pod rot of cacao.</title>
        <authorList>
            <person name="Aime M.C."/>
            <person name="Diaz-Valderrama J.R."/>
            <person name="Kijpornyongpan T."/>
            <person name="Phillips-Mora W."/>
        </authorList>
    </citation>
    <scope>NUCLEOTIDE SEQUENCE [LARGE SCALE GENOMIC DNA]</scope>
    <source>
        <strain evidence="4 5">MCA 2952</strain>
    </source>
</reference>
<feature type="compositionally biased region" description="Low complexity" evidence="3">
    <location>
        <begin position="226"/>
        <end position="238"/>
    </location>
</feature>
<dbReference type="Gene3D" id="3.30.70.3490">
    <property type="match status" value="1"/>
</dbReference>
<dbReference type="AlphaFoldDB" id="A0A0W0G6Y2"/>
<protein>
    <recommendedName>
        <fullName evidence="6">Oxysterol-binding protein</fullName>
    </recommendedName>
</protein>
<evidence type="ECO:0000313" key="5">
    <source>
        <dbReference type="Proteomes" id="UP000054988"/>
    </source>
</evidence>
<evidence type="ECO:0000256" key="1">
    <source>
        <dbReference type="ARBA" id="ARBA00008842"/>
    </source>
</evidence>
<feature type="compositionally biased region" description="Low complexity" evidence="3">
    <location>
        <begin position="486"/>
        <end position="496"/>
    </location>
</feature>
<comment type="similarity">
    <text evidence="1 2">Belongs to the OSBP family.</text>
</comment>
<feature type="region of interest" description="Disordered" evidence="3">
    <location>
        <begin position="456"/>
        <end position="496"/>
    </location>
</feature>
<feature type="compositionally biased region" description="Basic and acidic residues" evidence="3">
    <location>
        <begin position="1"/>
        <end position="11"/>
    </location>
</feature>
<dbReference type="GO" id="GO:0005829">
    <property type="term" value="C:cytosol"/>
    <property type="evidence" value="ECO:0007669"/>
    <property type="project" value="TreeGrafter"/>
</dbReference>
<feature type="compositionally biased region" description="Polar residues" evidence="3">
    <location>
        <begin position="239"/>
        <end position="256"/>
    </location>
</feature>
<dbReference type="InterPro" id="IPR018494">
    <property type="entry name" value="Oxysterol-bd_CS"/>
</dbReference>
<evidence type="ECO:0008006" key="6">
    <source>
        <dbReference type="Google" id="ProtNLM"/>
    </source>
</evidence>
<dbReference type="EMBL" id="LATX01000953">
    <property type="protein sequence ID" value="KTB44304.1"/>
    <property type="molecule type" value="Genomic_DNA"/>
</dbReference>
<evidence type="ECO:0000256" key="3">
    <source>
        <dbReference type="SAM" id="MobiDB-lite"/>
    </source>
</evidence>
<dbReference type="PANTHER" id="PTHR10972:SF212">
    <property type="entry name" value="OXYSTEROL-BINDING PROTEIN-LIKE PROTEIN 1"/>
    <property type="match status" value="1"/>
</dbReference>
<dbReference type="InterPro" id="IPR000648">
    <property type="entry name" value="Oxysterol-bd"/>
</dbReference>
<gene>
    <name evidence="4" type="ORF">WG66_3120</name>
</gene>
<dbReference type="PROSITE" id="PS01013">
    <property type="entry name" value="OSBP"/>
    <property type="match status" value="1"/>
</dbReference>
<evidence type="ECO:0000256" key="2">
    <source>
        <dbReference type="RuleBase" id="RU003844"/>
    </source>
</evidence>
<comment type="caution">
    <text evidence="4">The sequence shown here is derived from an EMBL/GenBank/DDBJ whole genome shotgun (WGS) entry which is preliminary data.</text>
</comment>
<dbReference type="Proteomes" id="UP000054988">
    <property type="component" value="Unassembled WGS sequence"/>
</dbReference>